<dbReference type="AlphaFoldDB" id="A0A5S5DKX2"/>
<dbReference type="NCBIfam" id="TIGR01227">
    <property type="entry name" value="hutG"/>
    <property type="match status" value="1"/>
</dbReference>
<feature type="binding site" evidence="5">
    <location>
        <position position="158"/>
    </location>
    <ligand>
        <name>Mn(2+)</name>
        <dbReference type="ChEBI" id="CHEBI:29035"/>
        <label>2</label>
    </ligand>
</feature>
<feature type="binding site" evidence="5">
    <location>
        <position position="253"/>
    </location>
    <ligand>
        <name>Mn(2+)</name>
        <dbReference type="ChEBI" id="CHEBI:29035"/>
        <label>2</label>
    </ligand>
</feature>
<evidence type="ECO:0000256" key="4">
    <source>
        <dbReference type="ARBA" id="ARBA00023211"/>
    </source>
</evidence>
<dbReference type="InterPro" id="IPR005923">
    <property type="entry name" value="HutG"/>
</dbReference>
<dbReference type="CDD" id="cd09988">
    <property type="entry name" value="Formimidoylglutamase"/>
    <property type="match status" value="1"/>
</dbReference>
<feature type="binding site" evidence="5">
    <location>
        <position position="251"/>
    </location>
    <ligand>
        <name>Mn(2+)</name>
        <dbReference type="ChEBI" id="CHEBI:29035"/>
        <label>2</label>
    </ligand>
</feature>
<comment type="caution">
    <text evidence="9">The sequence shown here is derived from an EMBL/GenBank/DDBJ whole genome shotgun (WGS) entry which is preliminary data.</text>
</comment>
<proteinExistence type="inferred from homology"/>
<dbReference type="EMBL" id="VNHX01000006">
    <property type="protein sequence ID" value="TYP96335.1"/>
    <property type="molecule type" value="Genomic_DNA"/>
</dbReference>
<dbReference type="GO" id="GO:0050415">
    <property type="term" value="F:formimidoylglutamase activity"/>
    <property type="evidence" value="ECO:0007669"/>
    <property type="project" value="UniProtKB-UniRule"/>
</dbReference>
<keyword evidence="1 5" id="KW-0479">Metal-binding</keyword>
<dbReference type="GO" id="GO:0019557">
    <property type="term" value="P:L-histidine catabolic process to glutamate and formate"/>
    <property type="evidence" value="ECO:0007669"/>
    <property type="project" value="UniProtKB-UniPathway"/>
</dbReference>
<evidence type="ECO:0000313" key="10">
    <source>
        <dbReference type="Proteomes" id="UP000325105"/>
    </source>
</evidence>
<evidence type="ECO:0000313" key="9">
    <source>
        <dbReference type="EMBL" id="TYP96335.1"/>
    </source>
</evidence>
<dbReference type="Pfam" id="PF00491">
    <property type="entry name" value="Arginase"/>
    <property type="match status" value="1"/>
</dbReference>
<evidence type="ECO:0000256" key="7">
    <source>
        <dbReference type="PIRSR" id="PIRSR036979-1"/>
    </source>
</evidence>
<evidence type="ECO:0000256" key="6">
    <source>
        <dbReference type="NCBIfam" id="TIGR01227"/>
    </source>
</evidence>
<dbReference type="UniPathway" id="UPA00379">
    <property type="reaction ID" value="UER00552"/>
</dbReference>
<dbReference type="PANTHER" id="PTHR11358:SF35">
    <property type="entry name" value="FORMIMIDOYLGLUTAMASE"/>
    <property type="match status" value="1"/>
</dbReference>
<dbReference type="Proteomes" id="UP000325105">
    <property type="component" value="Unassembled WGS sequence"/>
</dbReference>
<reference evidence="9 10" key="1">
    <citation type="submission" date="2019-07" db="EMBL/GenBank/DDBJ databases">
        <title>Genomic Encyclopedia of Archaeal and Bacterial Type Strains, Phase II (KMG-II): from individual species to whole genera.</title>
        <authorList>
            <person name="Goeker M."/>
        </authorList>
    </citation>
    <scope>NUCLEOTIDE SEQUENCE [LARGE SCALE GENOMIC DNA]</scope>
    <source>
        <strain evidence="9 10">DSM 18850</strain>
    </source>
</reference>
<dbReference type="PANTHER" id="PTHR11358">
    <property type="entry name" value="ARGINASE/AGMATINASE"/>
    <property type="match status" value="1"/>
</dbReference>
<dbReference type="EC" id="3.5.3.8" evidence="5 6"/>
<feature type="binding site" evidence="5">
    <location>
        <position position="160"/>
    </location>
    <ligand>
        <name>Mn(2+)</name>
        <dbReference type="ChEBI" id="CHEBI:29035"/>
        <label>2</label>
    </ligand>
</feature>
<dbReference type="RefSeq" id="WP_148908132.1">
    <property type="nucleotide sequence ID" value="NZ_VNHX01000006.1"/>
</dbReference>
<evidence type="ECO:0000256" key="3">
    <source>
        <dbReference type="ARBA" id="ARBA00022808"/>
    </source>
</evidence>
<keyword evidence="4 5" id="KW-0464">Manganese</keyword>
<evidence type="ECO:0000256" key="5">
    <source>
        <dbReference type="HAMAP-Rule" id="MF_00737"/>
    </source>
</evidence>
<keyword evidence="2 5" id="KW-0378">Hydrolase</keyword>
<dbReference type="PROSITE" id="PS51409">
    <property type="entry name" value="ARGINASE_2"/>
    <property type="match status" value="1"/>
</dbReference>
<comment type="cofactor">
    <cofactor evidence="5 7">
        <name>Mn(2+)</name>
        <dbReference type="ChEBI" id="CHEBI:29035"/>
    </cofactor>
    <text evidence="5 7">Binds 2 manganese ions per subunit.</text>
</comment>
<dbReference type="GO" id="GO:0008783">
    <property type="term" value="F:agmatinase activity"/>
    <property type="evidence" value="ECO:0007669"/>
    <property type="project" value="TreeGrafter"/>
</dbReference>
<evidence type="ECO:0000256" key="1">
    <source>
        <dbReference type="ARBA" id="ARBA00022723"/>
    </source>
</evidence>
<feature type="binding site" evidence="5 7">
    <location>
        <position position="251"/>
    </location>
    <ligand>
        <name>Mn(2+)</name>
        <dbReference type="ChEBI" id="CHEBI:29035"/>
        <label>1</label>
    </ligand>
</feature>
<feature type="binding site" evidence="5 7">
    <location>
        <position position="162"/>
    </location>
    <ligand>
        <name>Mn(2+)</name>
        <dbReference type="ChEBI" id="CHEBI:29035"/>
        <label>1</label>
    </ligand>
</feature>
<comment type="function">
    <text evidence="5">Catalyzes the conversion of N-formimidoyl-L-glutamate to L-glutamate and formamide.</text>
</comment>
<comment type="pathway">
    <text evidence="5">Amino-acid degradation; L-histidine degradation into L-glutamate; L-glutamate from N-formimidoyl-L-glutamate (hydrolase route): step 1/1.</text>
</comment>
<organism evidence="9 10">
    <name type="scientific">Sphingobacterium allocomposti</name>
    <dbReference type="NCBI Taxonomy" id="415956"/>
    <lineage>
        <taxon>Bacteria</taxon>
        <taxon>Pseudomonadati</taxon>
        <taxon>Bacteroidota</taxon>
        <taxon>Sphingobacteriia</taxon>
        <taxon>Sphingobacteriales</taxon>
        <taxon>Sphingobacteriaceae</taxon>
        <taxon>Sphingobacterium</taxon>
    </lineage>
</organism>
<evidence type="ECO:0000256" key="2">
    <source>
        <dbReference type="ARBA" id="ARBA00022801"/>
    </source>
</evidence>
<dbReference type="InterPro" id="IPR023696">
    <property type="entry name" value="Ureohydrolase_dom_sf"/>
</dbReference>
<keyword evidence="3 5" id="KW-0369">Histidine metabolism</keyword>
<gene>
    <name evidence="5" type="primary">hutG</name>
    <name evidence="9" type="ORF">BC792_10643</name>
</gene>
<dbReference type="GO" id="GO:0033389">
    <property type="term" value="P:putrescine biosynthetic process from arginine, via agmatine"/>
    <property type="evidence" value="ECO:0007669"/>
    <property type="project" value="TreeGrafter"/>
</dbReference>
<dbReference type="GO" id="GO:0030145">
    <property type="term" value="F:manganese ion binding"/>
    <property type="evidence" value="ECO:0007669"/>
    <property type="project" value="UniProtKB-UniRule"/>
</dbReference>
<dbReference type="GO" id="GO:0019556">
    <property type="term" value="P:L-histidine catabolic process to glutamate and formamide"/>
    <property type="evidence" value="ECO:0007669"/>
    <property type="project" value="UniProtKB-UniRule"/>
</dbReference>
<dbReference type="SUPFAM" id="SSF52768">
    <property type="entry name" value="Arginase/deacetylase"/>
    <property type="match status" value="1"/>
</dbReference>
<comment type="similarity">
    <text evidence="5 8">Belongs to the arginase family.</text>
</comment>
<dbReference type="InterPro" id="IPR006035">
    <property type="entry name" value="Ureohydrolase"/>
</dbReference>
<name>A0A5S5DKX2_9SPHI</name>
<feature type="binding site" evidence="7">
    <location>
        <position position="253"/>
    </location>
    <ligand>
        <name>Mn(2+)</name>
        <dbReference type="ChEBI" id="CHEBI:29035"/>
        <label>1</label>
    </ligand>
</feature>
<feature type="binding site" evidence="5 7">
    <location>
        <position position="158"/>
    </location>
    <ligand>
        <name>Mn(2+)</name>
        <dbReference type="ChEBI" id="CHEBI:29035"/>
        <label>1</label>
    </ligand>
</feature>
<evidence type="ECO:0000256" key="8">
    <source>
        <dbReference type="PROSITE-ProRule" id="PRU00742"/>
    </source>
</evidence>
<dbReference type="HAMAP" id="MF_00737">
    <property type="entry name" value="Formimidoylglutam"/>
    <property type="match status" value="1"/>
</dbReference>
<dbReference type="OrthoDB" id="9788689at2"/>
<dbReference type="Gene3D" id="3.40.800.10">
    <property type="entry name" value="Ureohydrolase domain"/>
    <property type="match status" value="1"/>
</dbReference>
<keyword evidence="10" id="KW-1185">Reference proteome</keyword>
<comment type="catalytic activity">
    <reaction evidence="5">
        <text>N-formimidoyl-L-glutamate + H2O = formamide + L-glutamate</text>
        <dbReference type="Rhea" id="RHEA:22492"/>
        <dbReference type="ChEBI" id="CHEBI:15377"/>
        <dbReference type="ChEBI" id="CHEBI:16397"/>
        <dbReference type="ChEBI" id="CHEBI:29985"/>
        <dbReference type="ChEBI" id="CHEBI:58928"/>
        <dbReference type="EC" id="3.5.3.8"/>
    </reaction>
</comment>
<feature type="binding site" evidence="7">
    <location>
        <position position="160"/>
    </location>
    <ligand>
        <name>Mn(2+)</name>
        <dbReference type="ChEBI" id="CHEBI:29035"/>
        <label>1</label>
    </ligand>
</feature>
<feature type="binding site" evidence="5 7">
    <location>
        <position position="134"/>
    </location>
    <ligand>
        <name>Mn(2+)</name>
        <dbReference type="ChEBI" id="CHEBI:29035"/>
        <label>1</label>
    </ligand>
</feature>
<dbReference type="PIRSF" id="PIRSF036979">
    <property type="entry name" value="Arginase"/>
    <property type="match status" value="1"/>
</dbReference>
<sequence>MFNFDNYYTATDPAIWTGRVDGVDLTGLRWHQVVSTLDLRRPRSIKGCYVLLGFPVDEGVQRNMGRTGAAGAPALLRQTLGNIPLHDVDPAVLLDAGDICCPQHDLEGAQKALAQAVKMIVNQGGFPLLLGGGHEMTYGHYTGLRQTTNGRIGIVNFDAHFDLRPIPAGGSNSGTGFYEIARDEALRGEPIHYLALGIQRISNTKALFEAAAKLGVRWVEADDFHVANQTVINEMVDSFLDGIDVLYVTVDLDVFASPFAPGVSAPAYNGVLPDAFFRSIFTKLIRSEKLISVDIAELNPTYDIDGRTAKLAADLIAKVVCGSKTT</sequence>
<protein>
    <recommendedName>
        <fullName evidence="5 6">Formimidoylglutamase</fullName>
        <ecNumber evidence="5 6">3.5.3.8</ecNumber>
    </recommendedName>
    <alternativeName>
        <fullName evidence="5">Formiminoglutamase</fullName>
    </alternativeName>
    <alternativeName>
        <fullName evidence="5">Formiminoglutamate hydrolase</fullName>
    </alternativeName>
</protein>
<accession>A0A5S5DKX2</accession>